<feature type="coiled-coil region" evidence="6">
    <location>
        <begin position="379"/>
        <end position="413"/>
    </location>
</feature>
<feature type="transmembrane region" description="Helical" evidence="8">
    <location>
        <begin position="54"/>
        <end position="73"/>
    </location>
</feature>
<evidence type="ECO:0000256" key="5">
    <source>
        <dbReference type="ARBA" id="ARBA00023136"/>
    </source>
</evidence>
<accession>A0A5B8L5X5</accession>
<evidence type="ECO:0000256" key="1">
    <source>
        <dbReference type="ARBA" id="ARBA00004651"/>
    </source>
</evidence>
<feature type="compositionally biased region" description="Low complexity" evidence="7">
    <location>
        <begin position="694"/>
        <end position="703"/>
    </location>
</feature>
<proteinExistence type="predicted"/>
<keyword evidence="2" id="KW-1003">Cell membrane</keyword>
<reference evidence="11" key="1">
    <citation type="submission" date="2020-04" db="EMBL/GenBank/DDBJ databases">
        <title>Nitratireductor sp. nov. isolated from mangrove soil.</title>
        <authorList>
            <person name="Ye Y."/>
        </authorList>
    </citation>
    <scope>NUCLEOTIDE SEQUENCE</scope>
    <source>
        <strain evidence="11">SY7</strain>
    </source>
</reference>
<keyword evidence="4 8" id="KW-1133">Transmembrane helix</keyword>
<sequence>MPRRQARPEGPGAAMAQAPDLPAPGDRAAGGGDPYWKPLIDPFAVIGGIVKSRYLIVGTTICGAVVGALIALATPKEYQAVSELLVDPREIKYTDRELTAGGLPSDATLALVENQVRVILSGTVINKVIDRLGLESDPEYNGEGTSGGIANPFSGLMSLLRSGGGGEEGNRRAITVENVFEALDAERGGKTFVVSIAAKSESPEKAALIANTVSDVFLETYGELQARTAGRASTELTARLEELRAGVEDAERKVEAFKAQNDIVDAQGRLITDDEIVKLNDQLSVARARTLELNAKAASARSVSVDTILTGNLPEQINSPVLTEMRAQYSTLQQEAERLAARLGPRHPERAAVEAQLESARGQISRELRLVASSIQVDLKRAVQLEQELASRLAQLKARQANLSEELVTLREFEREAAAKRAVYENFLLRAREANEQKAFNAANISVISTATPPLEPSGMSRKTMTVIATMLGFMAGVSMGAVRGAYDSFRASAGAPRVPPPSSPAAVRPASRREAEAAMDDGVPPMAKPAAVPAAVGKSEPLAGKRQEPASTDEPARARAEEARAMAAEGRLDASADKTEPDDETHPAAPAAKTAEEAEMHRMPSPPTWPEMMSPQHQAPAAADAPRWGAPYPSAHYPNPGAAAWPHYPQQMPPAQQAAMAAPYHPAYVQPQPAPYQPAANQAWHEQQGGPFAPAHHQQGPWQQPPAQGPGPHWATPPYDPRLHGWHTGTQPGVHPGAYASPPQPVAHPAPPAPFAANDQVTREARAEARATEDAERSAIEEIRDSLREFKDALRELSESRGRRRFI</sequence>
<feature type="compositionally biased region" description="Low complexity" evidence="7">
    <location>
        <begin position="620"/>
        <end position="632"/>
    </location>
</feature>
<name>A0A5B8L5X5_9HYPH</name>
<feature type="domain" description="Tyrosine-protein kinase G-rich" evidence="10">
    <location>
        <begin position="412"/>
        <end position="484"/>
    </location>
</feature>
<keyword evidence="3 8" id="KW-0812">Transmembrane</keyword>
<dbReference type="PANTHER" id="PTHR32309:SF13">
    <property type="entry name" value="FERRIC ENTEROBACTIN TRANSPORT PROTEIN FEPE"/>
    <property type="match status" value="1"/>
</dbReference>
<dbReference type="AlphaFoldDB" id="A0A5B8L5X5"/>
<dbReference type="OrthoDB" id="230260at2"/>
<feature type="compositionally biased region" description="Basic and acidic residues" evidence="7">
    <location>
        <begin position="762"/>
        <end position="781"/>
    </location>
</feature>
<keyword evidence="12" id="KW-1185">Reference proteome</keyword>
<dbReference type="EMBL" id="CP042301">
    <property type="protein sequence ID" value="QDZ03365.1"/>
    <property type="molecule type" value="Genomic_DNA"/>
</dbReference>
<dbReference type="InterPro" id="IPR050445">
    <property type="entry name" value="Bact_polysacc_biosynth/exp"/>
</dbReference>
<feature type="region of interest" description="Disordered" evidence="7">
    <location>
        <begin position="493"/>
        <end position="634"/>
    </location>
</feature>
<dbReference type="Proteomes" id="UP000321389">
    <property type="component" value="Chromosome"/>
</dbReference>
<dbReference type="InterPro" id="IPR003856">
    <property type="entry name" value="LPS_length_determ_N"/>
</dbReference>
<feature type="compositionally biased region" description="Low complexity" evidence="7">
    <location>
        <begin position="524"/>
        <end position="537"/>
    </location>
</feature>
<feature type="compositionally biased region" description="Low complexity" evidence="7">
    <location>
        <begin position="18"/>
        <end position="27"/>
    </location>
</feature>
<gene>
    <name evidence="11" type="ORF">FQ775_15355</name>
</gene>
<evidence type="ECO:0000256" key="7">
    <source>
        <dbReference type="SAM" id="MobiDB-lite"/>
    </source>
</evidence>
<evidence type="ECO:0000313" key="12">
    <source>
        <dbReference type="Proteomes" id="UP000321389"/>
    </source>
</evidence>
<comment type="subcellular location">
    <subcellularLocation>
        <location evidence="1">Cell membrane</location>
        <topology evidence="1">Multi-pass membrane protein</topology>
    </subcellularLocation>
</comment>
<feature type="compositionally biased region" description="Low complexity" evidence="7">
    <location>
        <begin position="672"/>
        <end position="684"/>
    </location>
</feature>
<evidence type="ECO:0000256" key="4">
    <source>
        <dbReference type="ARBA" id="ARBA00022989"/>
    </source>
</evidence>
<feature type="coiled-coil region" evidence="6">
    <location>
        <begin position="233"/>
        <end position="267"/>
    </location>
</feature>
<feature type="region of interest" description="Disordered" evidence="7">
    <location>
        <begin position="672"/>
        <end position="781"/>
    </location>
</feature>
<evidence type="ECO:0000313" key="11">
    <source>
        <dbReference type="EMBL" id="QDZ03365.1"/>
    </source>
</evidence>
<feature type="domain" description="Polysaccharide chain length determinant N-terminal" evidence="9">
    <location>
        <begin position="43"/>
        <end position="131"/>
    </location>
</feature>
<dbReference type="GO" id="GO:0005886">
    <property type="term" value="C:plasma membrane"/>
    <property type="evidence" value="ECO:0007669"/>
    <property type="project" value="UniProtKB-SubCell"/>
</dbReference>
<evidence type="ECO:0000256" key="3">
    <source>
        <dbReference type="ARBA" id="ARBA00022692"/>
    </source>
</evidence>
<keyword evidence="6" id="KW-0175">Coiled coil</keyword>
<dbReference type="PANTHER" id="PTHR32309">
    <property type="entry name" value="TYROSINE-PROTEIN KINASE"/>
    <property type="match status" value="1"/>
</dbReference>
<evidence type="ECO:0000256" key="2">
    <source>
        <dbReference type="ARBA" id="ARBA00022475"/>
    </source>
</evidence>
<feature type="compositionally biased region" description="Pro residues" evidence="7">
    <location>
        <begin position="743"/>
        <end position="755"/>
    </location>
</feature>
<feature type="compositionally biased region" description="Basic and acidic residues" evidence="7">
    <location>
        <begin position="544"/>
        <end position="580"/>
    </location>
</feature>
<dbReference type="GO" id="GO:0004713">
    <property type="term" value="F:protein tyrosine kinase activity"/>
    <property type="evidence" value="ECO:0007669"/>
    <property type="project" value="TreeGrafter"/>
</dbReference>
<evidence type="ECO:0000259" key="9">
    <source>
        <dbReference type="Pfam" id="PF02706"/>
    </source>
</evidence>
<evidence type="ECO:0000259" key="10">
    <source>
        <dbReference type="Pfam" id="PF13807"/>
    </source>
</evidence>
<dbReference type="Pfam" id="PF13807">
    <property type="entry name" value="GNVR"/>
    <property type="match status" value="1"/>
</dbReference>
<dbReference type="Pfam" id="PF02706">
    <property type="entry name" value="Wzz"/>
    <property type="match status" value="1"/>
</dbReference>
<dbReference type="KEGG" id="niy:FQ775_15355"/>
<dbReference type="InterPro" id="IPR032807">
    <property type="entry name" value="GNVR"/>
</dbReference>
<evidence type="ECO:0000256" key="8">
    <source>
        <dbReference type="SAM" id="Phobius"/>
    </source>
</evidence>
<feature type="region of interest" description="Disordered" evidence="7">
    <location>
        <begin position="1"/>
        <end position="28"/>
    </location>
</feature>
<protein>
    <submittedName>
        <fullName evidence="11">Succinoglycan biosynthesis protein exop</fullName>
    </submittedName>
</protein>
<evidence type="ECO:0000256" key="6">
    <source>
        <dbReference type="SAM" id="Coils"/>
    </source>
</evidence>
<organism evidence="11 12">
    <name type="scientific">Nitratireductor mangrovi</name>
    <dbReference type="NCBI Taxonomy" id="2599600"/>
    <lineage>
        <taxon>Bacteria</taxon>
        <taxon>Pseudomonadati</taxon>
        <taxon>Pseudomonadota</taxon>
        <taxon>Alphaproteobacteria</taxon>
        <taxon>Hyphomicrobiales</taxon>
        <taxon>Phyllobacteriaceae</taxon>
        <taxon>Nitratireductor</taxon>
    </lineage>
</organism>
<keyword evidence="5 8" id="KW-0472">Membrane</keyword>